<dbReference type="RefSeq" id="WP_239177285.1">
    <property type="nucleotide sequence ID" value="NZ_BAABFG010000005.1"/>
</dbReference>
<sequence>MVLDLVQAALGLISPEMWAISVHAEPDRILLYVAVHEHTAQVAEDVDDLVFELEALQDRAIAIEAAVHVGDPGAAWPGDLGRRVYLAKPT</sequence>
<accession>A0A7W7MB51</accession>
<dbReference type="AlphaFoldDB" id="A0A7W7MB51"/>
<name>A0A7W7MB51_9ACTN</name>
<protein>
    <submittedName>
        <fullName evidence="1">Uncharacterized protein</fullName>
    </submittedName>
</protein>
<dbReference type="EMBL" id="JACHNB010000001">
    <property type="protein sequence ID" value="MBB4743779.1"/>
    <property type="molecule type" value="Genomic_DNA"/>
</dbReference>
<reference evidence="1 2" key="1">
    <citation type="submission" date="2020-08" db="EMBL/GenBank/DDBJ databases">
        <title>Sequencing the genomes of 1000 actinobacteria strains.</title>
        <authorList>
            <person name="Klenk H.-P."/>
        </authorList>
    </citation>
    <scope>NUCLEOTIDE SEQUENCE [LARGE SCALE GENOMIC DNA]</scope>
    <source>
        <strain evidence="1 2">DSM 45809</strain>
    </source>
</reference>
<organism evidence="1 2">
    <name type="scientific">Actinoplanes octamycinicus</name>
    <dbReference type="NCBI Taxonomy" id="135948"/>
    <lineage>
        <taxon>Bacteria</taxon>
        <taxon>Bacillati</taxon>
        <taxon>Actinomycetota</taxon>
        <taxon>Actinomycetes</taxon>
        <taxon>Micromonosporales</taxon>
        <taxon>Micromonosporaceae</taxon>
        <taxon>Actinoplanes</taxon>
    </lineage>
</organism>
<evidence type="ECO:0000313" key="1">
    <source>
        <dbReference type="EMBL" id="MBB4743779.1"/>
    </source>
</evidence>
<evidence type="ECO:0000313" key="2">
    <source>
        <dbReference type="Proteomes" id="UP000546162"/>
    </source>
</evidence>
<proteinExistence type="predicted"/>
<dbReference type="Proteomes" id="UP000546162">
    <property type="component" value="Unassembled WGS sequence"/>
</dbReference>
<gene>
    <name evidence="1" type="ORF">BJY16_007238</name>
</gene>
<comment type="caution">
    <text evidence="1">The sequence shown here is derived from an EMBL/GenBank/DDBJ whole genome shotgun (WGS) entry which is preliminary data.</text>
</comment>
<keyword evidence="2" id="KW-1185">Reference proteome</keyword>